<evidence type="ECO:0000313" key="2">
    <source>
        <dbReference type="EMBL" id="TWP35488.1"/>
    </source>
</evidence>
<gene>
    <name evidence="2" type="ORF">FGL98_14055</name>
</gene>
<evidence type="ECO:0000313" key="3">
    <source>
        <dbReference type="Proteomes" id="UP000320244"/>
    </source>
</evidence>
<proteinExistence type="predicted"/>
<keyword evidence="3" id="KW-1185">Reference proteome</keyword>
<dbReference type="SUPFAM" id="SSF53850">
    <property type="entry name" value="Periplasmic binding protein-like II"/>
    <property type="match status" value="1"/>
</dbReference>
<reference evidence="2 3" key="2">
    <citation type="submission" date="2019-08" db="EMBL/GenBank/DDBJ databases">
        <title>Jejuicoccus antrihumi gen. nov., sp. nov., a new member of the family Dermacoccaceae isolated from a cave.</title>
        <authorList>
            <person name="Schumann P."/>
            <person name="Kim I.S."/>
        </authorList>
    </citation>
    <scope>NUCLEOTIDE SEQUENCE [LARGE SCALE GENOMIC DNA]</scope>
    <source>
        <strain evidence="2 3">C5-26</strain>
    </source>
</reference>
<feature type="domain" description="ABC-type glycine betaine transport system substrate-binding" evidence="1">
    <location>
        <begin position="50"/>
        <end position="316"/>
    </location>
</feature>
<organism evidence="2 3">
    <name type="scientific">Leekyejoonella antrihumi</name>
    <dbReference type="NCBI Taxonomy" id="1660198"/>
    <lineage>
        <taxon>Bacteria</taxon>
        <taxon>Bacillati</taxon>
        <taxon>Actinomycetota</taxon>
        <taxon>Actinomycetes</taxon>
        <taxon>Micrococcales</taxon>
        <taxon>Dermacoccaceae</taxon>
        <taxon>Leekyejoonella</taxon>
    </lineage>
</organism>
<reference evidence="2 3" key="1">
    <citation type="submission" date="2019-05" db="EMBL/GenBank/DDBJ databases">
        <authorList>
            <person name="Lee S.D."/>
        </authorList>
    </citation>
    <scope>NUCLEOTIDE SEQUENCE [LARGE SCALE GENOMIC DNA]</scope>
    <source>
        <strain evidence="2 3">C5-26</strain>
    </source>
</reference>
<dbReference type="PROSITE" id="PS51257">
    <property type="entry name" value="PROKAR_LIPOPROTEIN"/>
    <property type="match status" value="1"/>
</dbReference>
<dbReference type="GO" id="GO:0043190">
    <property type="term" value="C:ATP-binding cassette (ABC) transporter complex"/>
    <property type="evidence" value="ECO:0007669"/>
    <property type="project" value="InterPro"/>
</dbReference>
<dbReference type="EMBL" id="VCQV01000019">
    <property type="protein sequence ID" value="TWP35488.1"/>
    <property type="molecule type" value="Genomic_DNA"/>
</dbReference>
<dbReference type="InterPro" id="IPR007210">
    <property type="entry name" value="ABC_Gly_betaine_transp_sub-bd"/>
</dbReference>
<dbReference type="Pfam" id="PF04069">
    <property type="entry name" value="OpuAC"/>
    <property type="match status" value="1"/>
</dbReference>
<protein>
    <submittedName>
        <fullName evidence="2">Glycine/betaine ABC transporter substrate-binding protein</fullName>
    </submittedName>
</protein>
<dbReference type="Gene3D" id="3.40.190.100">
    <property type="entry name" value="Glycine betaine-binding periplasmic protein, domain 2"/>
    <property type="match status" value="1"/>
</dbReference>
<dbReference type="GO" id="GO:0022857">
    <property type="term" value="F:transmembrane transporter activity"/>
    <property type="evidence" value="ECO:0007669"/>
    <property type="project" value="InterPro"/>
</dbReference>
<dbReference type="Gene3D" id="3.40.190.10">
    <property type="entry name" value="Periplasmic binding protein-like II"/>
    <property type="match status" value="1"/>
</dbReference>
<dbReference type="AlphaFoldDB" id="A0A563DYZ8"/>
<evidence type="ECO:0000259" key="1">
    <source>
        <dbReference type="Pfam" id="PF04069"/>
    </source>
</evidence>
<dbReference type="PROSITE" id="PS51318">
    <property type="entry name" value="TAT"/>
    <property type="match status" value="1"/>
</dbReference>
<dbReference type="InterPro" id="IPR006311">
    <property type="entry name" value="TAT_signal"/>
</dbReference>
<dbReference type="CDD" id="cd13643">
    <property type="entry name" value="PBP2_BCP_2"/>
    <property type="match status" value="1"/>
</dbReference>
<accession>A0A563DYZ8</accession>
<sequence length="335" mass="35858">MSHNRRRLSQVAAGTGAVALLVAGCGGARVGASTGPGAGGAAAGNLRCGQINLAMNDWVGYTADGAVYSYVAEHSMGCTVKQIPLAEQVSWQGFSTGQVDLILENWGHADLAKKYITQQKVAVDLGANGNIGQIGWFVPPWMVTKYPGILDWKNLNKYASLFKTSESGGQGELLDGDPSYVTNDAALVKNLHLNYKVVVGGSEAALITSFRQAQTHKTPLLAYFYSPQWFLSEVDLKKVSLPKYTPGCDANLKTITCDYPTDQLNKVAATAFATKNPAGFLLAKAFNWTNQDQDVVAKYIAEDKMTPAAAAAKWVKANRTIVNNWLLGIPGAKPL</sequence>
<dbReference type="OrthoDB" id="7805658at2"/>
<comment type="caution">
    <text evidence="2">The sequence shown here is derived from an EMBL/GenBank/DDBJ whole genome shotgun (WGS) entry which is preliminary data.</text>
</comment>
<name>A0A563DYZ8_9MICO</name>
<dbReference type="Proteomes" id="UP000320244">
    <property type="component" value="Unassembled WGS sequence"/>
</dbReference>
<dbReference type="RefSeq" id="WP_146317482.1">
    <property type="nucleotide sequence ID" value="NZ_VCQV01000019.1"/>
</dbReference>